<feature type="compositionally biased region" description="Low complexity" evidence="1">
    <location>
        <begin position="9"/>
        <end position="18"/>
    </location>
</feature>
<evidence type="ECO:0000313" key="3">
    <source>
        <dbReference type="EnsemblProtists" id="EOD35137"/>
    </source>
</evidence>
<reference evidence="4" key="1">
    <citation type="journal article" date="2013" name="Nature">
        <title>Pan genome of the phytoplankton Emiliania underpins its global distribution.</title>
        <authorList>
            <person name="Read B.A."/>
            <person name="Kegel J."/>
            <person name="Klute M.J."/>
            <person name="Kuo A."/>
            <person name="Lefebvre S.C."/>
            <person name="Maumus F."/>
            <person name="Mayer C."/>
            <person name="Miller J."/>
            <person name="Monier A."/>
            <person name="Salamov A."/>
            <person name="Young J."/>
            <person name="Aguilar M."/>
            <person name="Claverie J.M."/>
            <person name="Frickenhaus S."/>
            <person name="Gonzalez K."/>
            <person name="Herman E.K."/>
            <person name="Lin Y.C."/>
            <person name="Napier J."/>
            <person name="Ogata H."/>
            <person name="Sarno A.F."/>
            <person name="Shmutz J."/>
            <person name="Schroeder D."/>
            <person name="de Vargas C."/>
            <person name="Verret F."/>
            <person name="von Dassow P."/>
            <person name="Valentin K."/>
            <person name="Van de Peer Y."/>
            <person name="Wheeler G."/>
            <person name="Dacks J.B."/>
            <person name="Delwiche C.F."/>
            <person name="Dyhrman S.T."/>
            <person name="Glockner G."/>
            <person name="John U."/>
            <person name="Richards T."/>
            <person name="Worden A.Z."/>
            <person name="Zhang X."/>
            <person name="Grigoriev I.V."/>
            <person name="Allen A.E."/>
            <person name="Bidle K."/>
            <person name="Borodovsky M."/>
            <person name="Bowler C."/>
            <person name="Brownlee C."/>
            <person name="Cock J.M."/>
            <person name="Elias M."/>
            <person name="Gladyshev V.N."/>
            <person name="Groth M."/>
            <person name="Guda C."/>
            <person name="Hadaegh A."/>
            <person name="Iglesias-Rodriguez M.D."/>
            <person name="Jenkins J."/>
            <person name="Jones B.M."/>
            <person name="Lawson T."/>
            <person name="Leese F."/>
            <person name="Lindquist E."/>
            <person name="Lobanov A."/>
            <person name="Lomsadze A."/>
            <person name="Malik S.B."/>
            <person name="Marsh M.E."/>
            <person name="Mackinder L."/>
            <person name="Mock T."/>
            <person name="Mueller-Roeber B."/>
            <person name="Pagarete A."/>
            <person name="Parker M."/>
            <person name="Probert I."/>
            <person name="Quesneville H."/>
            <person name="Raines C."/>
            <person name="Rensing S.A."/>
            <person name="Riano-Pachon D.M."/>
            <person name="Richier S."/>
            <person name="Rokitta S."/>
            <person name="Shiraiwa Y."/>
            <person name="Soanes D.M."/>
            <person name="van der Giezen M."/>
            <person name="Wahlund T.M."/>
            <person name="Williams B."/>
            <person name="Wilson W."/>
            <person name="Wolfe G."/>
            <person name="Wurch L.L."/>
        </authorList>
    </citation>
    <scope>NUCLEOTIDE SEQUENCE</scope>
</reference>
<feature type="region of interest" description="Disordered" evidence="1">
    <location>
        <begin position="104"/>
        <end position="130"/>
    </location>
</feature>
<dbReference type="HOGENOM" id="CLU_1942063_0_0_1"/>
<dbReference type="InterPro" id="IPR032297">
    <property type="entry name" value="Torus"/>
</dbReference>
<organism evidence="3 4">
    <name type="scientific">Emiliania huxleyi (strain CCMP1516)</name>
    <dbReference type="NCBI Taxonomy" id="280463"/>
    <lineage>
        <taxon>Eukaryota</taxon>
        <taxon>Haptista</taxon>
        <taxon>Haptophyta</taxon>
        <taxon>Prymnesiophyceae</taxon>
        <taxon>Isochrysidales</taxon>
        <taxon>Noelaerhabdaceae</taxon>
        <taxon>Emiliania</taxon>
    </lineage>
</organism>
<dbReference type="EnsemblProtists" id="EOD35137">
    <property type="protein sequence ID" value="EOD35137"/>
    <property type="gene ID" value="EMIHUDRAFT_252657"/>
</dbReference>
<accession>A0A0D3KHA2</accession>
<proteinExistence type="predicted"/>
<dbReference type="AlphaFoldDB" id="A0A0D3KHA2"/>
<evidence type="ECO:0000313" key="4">
    <source>
        <dbReference type="Proteomes" id="UP000013827"/>
    </source>
</evidence>
<feature type="domain" description="Torus" evidence="2">
    <location>
        <begin position="48"/>
        <end position="107"/>
    </location>
</feature>
<reference evidence="3" key="2">
    <citation type="submission" date="2024-10" db="UniProtKB">
        <authorList>
            <consortium name="EnsemblProtists"/>
        </authorList>
    </citation>
    <scope>IDENTIFICATION</scope>
</reference>
<keyword evidence="4" id="KW-1185">Reference proteome</keyword>
<protein>
    <recommendedName>
        <fullName evidence="2">Torus domain-containing protein</fullName>
    </recommendedName>
</protein>
<dbReference type="KEGG" id="ehx:EMIHUDRAFT_252657"/>
<dbReference type="PaxDb" id="2903-EOD35137"/>
<feature type="region of interest" description="Disordered" evidence="1">
    <location>
        <begin position="1"/>
        <end position="22"/>
    </location>
</feature>
<dbReference type="GeneID" id="17280408"/>
<evidence type="ECO:0000259" key="2">
    <source>
        <dbReference type="Pfam" id="PF16131"/>
    </source>
</evidence>
<dbReference type="Proteomes" id="UP000013827">
    <property type="component" value="Unassembled WGS sequence"/>
</dbReference>
<sequence length="130" mass="14485">MLDPTKAFAASRAATSRTAGREMKYGHHRPVYGTLQFIESQAMPVLPDRPARVQVEQKRKLQQAEHLGEYNIWYHRWSGENNYERAPRASTRCVLETDAGLTRADYTNPGAPPPPLPLDAVAPEAAGAWS</sequence>
<feature type="compositionally biased region" description="Low complexity" evidence="1">
    <location>
        <begin position="118"/>
        <end position="130"/>
    </location>
</feature>
<dbReference type="Pfam" id="PF16131">
    <property type="entry name" value="Torus"/>
    <property type="match status" value="1"/>
</dbReference>
<name>A0A0D3KHA2_EMIH1</name>
<evidence type="ECO:0000256" key="1">
    <source>
        <dbReference type="SAM" id="MobiDB-lite"/>
    </source>
</evidence>
<dbReference type="RefSeq" id="XP_005787566.1">
    <property type="nucleotide sequence ID" value="XM_005787509.1"/>
</dbReference>